<proteinExistence type="predicted"/>
<evidence type="ECO:0000313" key="2">
    <source>
        <dbReference type="EMBL" id="EAX92936.1"/>
    </source>
</evidence>
<name>A2FQA1_TRIV3</name>
<sequence length="753" mass="87693">MIKQQQPQQLKAQSTQVPQTITYAIYAYNSKTAEQTQRLKYGDLEIVLKNDHFEFVCKGGAVISNIKEILFMNSKIKGITDDITSIPPEEQRYYALNAFPKVLKIGRFNLNEEFIEGFLNDIMKKANLVYVDEKDNEIKEKVEWYHEWTSKILKTKADTEWVSGCLDLKADKTYVNDELEKKVDKEYVASELNKKANLVYVDEKDKEIKEMVEWYHEWTSKILKTKADTGWVSGCLDLKADKEYVNDELNKKADKEYVDSELNKKANISFVNEEIKQSEVYFTPPFLNFMKSSDKTFDIDSFEWICFDGVTMYLFYTAGVLYYFKTNDFKNYESFTPSVLNPDTREPIINPIILYVEYNNGKFMGMITVGDDFYPCYSFDCIQWFKCNLNQDAKFKYSNNPIRCVNNKWVLIYEVNQIFISEDGINYYMFSMMSSDLEIDYTSKWYYINNMYFILQNDKIYRSSSIQQGQFEQIFQADGDIEALCYGSNVYVLVSGEMVYSYPVSYNRHIYLSQDLSNWELVYSFTPKLTQNYRFTNLFYIDGYFIALGCGDLVNISSDGRNWSEITKFQDVRKAIFKNNTLILITRPVLNTHPNSILYNKFNIHNGLNTILEMIYPVGSIYTSMNSTNPATVLGFGTWKQIVDKFLYCANSSKQTGGSKKINIENLPPHTHTGTTNFSGDHSHSLRDHPLYNSEYEAGYDVLSPDYNHSAKKTFRQTEPGGNHSHTFTTNPTGLGEDYMPPFMTVFAWYRIY</sequence>
<reference evidence="2" key="2">
    <citation type="journal article" date="2007" name="Science">
        <title>Draft genome sequence of the sexually transmitted pathogen Trichomonas vaginalis.</title>
        <authorList>
            <person name="Carlton J.M."/>
            <person name="Hirt R.P."/>
            <person name="Silva J.C."/>
            <person name="Delcher A.L."/>
            <person name="Schatz M."/>
            <person name="Zhao Q."/>
            <person name="Wortman J.R."/>
            <person name="Bidwell S.L."/>
            <person name="Alsmark U.C.M."/>
            <person name="Besteiro S."/>
            <person name="Sicheritz-Ponten T."/>
            <person name="Noel C.J."/>
            <person name="Dacks J.B."/>
            <person name="Foster P.G."/>
            <person name="Simillion C."/>
            <person name="Van de Peer Y."/>
            <person name="Miranda-Saavedra D."/>
            <person name="Barton G.J."/>
            <person name="Westrop G.D."/>
            <person name="Mueller S."/>
            <person name="Dessi D."/>
            <person name="Fiori P.L."/>
            <person name="Ren Q."/>
            <person name="Paulsen I."/>
            <person name="Zhang H."/>
            <person name="Bastida-Corcuera F.D."/>
            <person name="Simoes-Barbosa A."/>
            <person name="Brown M.T."/>
            <person name="Hayes R.D."/>
            <person name="Mukherjee M."/>
            <person name="Okumura C.Y."/>
            <person name="Schneider R."/>
            <person name="Smith A.J."/>
            <person name="Vanacova S."/>
            <person name="Villalvazo M."/>
            <person name="Haas B.J."/>
            <person name="Pertea M."/>
            <person name="Feldblyum T.V."/>
            <person name="Utterback T.R."/>
            <person name="Shu C.L."/>
            <person name="Osoegawa K."/>
            <person name="de Jong P.J."/>
            <person name="Hrdy I."/>
            <person name="Horvathova L."/>
            <person name="Zubacova Z."/>
            <person name="Dolezal P."/>
            <person name="Malik S.B."/>
            <person name="Logsdon J.M. Jr."/>
            <person name="Henze K."/>
            <person name="Gupta A."/>
            <person name="Wang C.C."/>
            <person name="Dunne R.L."/>
            <person name="Upcroft J.A."/>
            <person name="Upcroft P."/>
            <person name="White O."/>
            <person name="Salzberg S.L."/>
            <person name="Tang P."/>
            <person name="Chiu C.-H."/>
            <person name="Lee Y.-S."/>
            <person name="Embley T.M."/>
            <person name="Coombs G.H."/>
            <person name="Mottram J.C."/>
            <person name="Tachezy J."/>
            <person name="Fraser-Liggett C.M."/>
            <person name="Johnson P.J."/>
        </authorList>
    </citation>
    <scope>NUCLEOTIDE SEQUENCE [LARGE SCALE GENOMIC DNA]</scope>
    <source>
        <strain evidence="2">G3</strain>
    </source>
</reference>
<dbReference type="Proteomes" id="UP000001542">
    <property type="component" value="Unassembled WGS sequence"/>
</dbReference>
<gene>
    <name evidence="2" type="ORF">TVAG_335980</name>
</gene>
<dbReference type="InterPro" id="IPR053827">
    <property type="entry name" value="Gp10_C"/>
</dbReference>
<evidence type="ECO:0000259" key="1">
    <source>
        <dbReference type="Pfam" id="PF21939"/>
    </source>
</evidence>
<feature type="domain" description="Baseplate structural protein Gp10 C-terminal" evidence="1">
    <location>
        <begin position="611"/>
        <end position="752"/>
    </location>
</feature>
<keyword evidence="3" id="KW-1185">Reference proteome</keyword>
<dbReference type="VEuPathDB" id="TrichDB:TVAG_335980"/>
<evidence type="ECO:0000313" key="3">
    <source>
        <dbReference type="Proteomes" id="UP000001542"/>
    </source>
</evidence>
<dbReference type="InParanoid" id="A2FQA1"/>
<dbReference type="EMBL" id="DS113940">
    <property type="protein sequence ID" value="EAX92936.1"/>
    <property type="molecule type" value="Genomic_DNA"/>
</dbReference>
<dbReference type="AlphaFoldDB" id="A2FQA1"/>
<organism evidence="2 3">
    <name type="scientific">Trichomonas vaginalis (strain ATCC PRA-98 / G3)</name>
    <dbReference type="NCBI Taxonomy" id="412133"/>
    <lineage>
        <taxon>Eukaryota</taxon>
        <taxon>Metamonada</taxon>
        <taxon>Parabasalia</taxon>
        <taxon>Trichomonadida</taxon>
        <taxon>Trichomonadidae</taxon>
        <taxon>Trichomonas</taxon>
    </lineage>
</organism>
<accession>A2FQA1</accession>
<dbReference type="Pfam" id="PF21939">
    <property type="entry name" value="Gp10_C"/>
    <property type="match status" value="1"/>
</dbReference>
<dbReference type="VEuPathDB" id="TrichDB:TVAGG3_0775020"/>
<dbReference type="PANTHER" id="PTHR19051">
    <property type="entry name" value="KERATIN-ASSOCIATED PROTEIN"/>
    <property type="match status" value="1"/>
</dbReference>
<dbReference type="PANTHER" id="PTHR19051:SF32">
    <property type="entry name" value="KERATIN-ASSOCIATED PROTEIN 13-3"/>
    <property type="match status" value="1"/>
</dbReference>
<reference evidence="2" key="1">
    <citation type="submission" date="2006-10" db="EMBL/GenBank/DDBJ databases">
        <authorList>
            <person name="Amadeo P."/>
            <person name="Zhao Q."/>
            <person name="Wortman J."/>
            <person name="Fraser-Liggett C."/>
            <person name="Carlton J."/>
        </authorList>
    </citation>
    <scope>NUCLEOTIDE SEQUENCE</scope>
    <source>
        <strain evidence="2">G3</strain>
    </source>
</reference>
<protein>
    <recommendedName>
        <fullName evidence="1">Baseplate structural protein Gp10 C-terminal domain-containing protein</fullName>
    </recommendedName>
</protein>